<proteinExistence type="predicted"/>
<organism evidence="1 2">
    <name type="scientific">Vaccinium darrowii</name>
    <dbReference type="NCBI Taxonomy" id="229202"/>
    <lineage>
        <taxon>Eukaryota</taxon>
        <taxon>Viridiplantae</taxon>
        <taxon>Streptophyta</taxon>
        <taxon>Embryophyta</taxon>
        <taxon>Tracheophyta</taxon>
        <taxon>Spermatophyta</taxon>
        <taxon>Magnoliopsida</taxon>
        <taxon>eudicotyledons</taxon>
        <taxon>Gunneridae</taxon>
        <taxon>Pentapetalae</taxon>
        <taxon>asterids</taxon>
        <taxon>Ericales</taxon>
        <taxon>Ericaceae</taxon>
        <taxon>Vaccinioideae</taxon>
        <taxon>Vaccinieae</taxon>
        <taxon>Vaccinium</taxon>
    </lineage>
</organism>
<keyword evidence="2" id="KW-1185">Reference proteome</keyword>
<dbReference type="EMBL" id="CM037162">
    <property type="protein sequence ID" value="KAH7862249.1"/>
    <property type="molecule type" value="Genomic_DNA"/>
</dbReference>
<sequence>MTFINVAFIHVTSHAQQQNAPASPHPVLAFLVPVLLNFLQLQYQGKDTVSPFQMHPVATWVAISSLLLYCLAHEVVTRFTQFVRGGVVMGLFGSLLAVSLVSLLLHDSVWLLLFFFYILFLNRKTMCDWLRQRMTTNTLPHEPPQYWQERWSLPV</sequence>
<reference evidence="1 2" key="1">
    <citation type="journal article" date="2021" name="Hortic Res">
        <title>High-quality reference genome and annotation aids understanding of berry development for evergreen blueberry (Vaccinium darrowii).</title>
        <authorList>
            <person name="Yu J."/>
            <person name="Hulse-Kemp A.M."/>
            <person name="Babiker E."/>
            <person name="Staton M."/>
        </authorList>
    </citation>
    <scope>NUCLEOTIDE SEQUENCE [LARGE SCALE GENOMIC DNA]</scope>
    <source>
        <strain evidence="2">cv. NJ 8807/NJ 8810</strain>
        <tissue evidence="1">Young leaf</tissue>
    </source>
</reference>
<name>A0ACB7Z924_9ERIC</name>
<comment type="caution">
    <text evidence="1">The sequence shown here is derived from an EMBL/GenBank/DDBJ whole genome shotgun (WGS) entry which is preliminary data.</text>
</comment>
<dbReference type="Proteomes" id="UP000828048">
    <property type="component" value="Chromosome 12"/>
</dbReference>
<evidence type="ECO:0000313" key="2">
    <source>
        <dbReference type="Proteomes" id="UP000828048"/>
    </source>
</evidence>
<evidence type="ECO:0000313" key="1">
    <source>
        <dbReference type="EMBL" id="KAH7862249.1"/>
    </source>
</evidence>
<accession>A0ACB7Z924</accession>
<gene>
    <name evidence="1" type="ORF">Vadar_002037</name>
</gene>
<protein>
    <submittedName>
        <fullName evidence="1">Uncharacterized protein</fullName>
    </submittedName>
</protein>